<dbReference type="InterPro" id="IPR029058">
    <property type="entry name" value="AB_hydrolase_fold"/>
</dbReference>
<dbReference type="PANTHER" id="PTHR43248:SF29">
    <property type="entry name" value="TRIPEPTIDYL AMINOPEPTIDASE"/>
    <property type="match status" value="1"/>
</dbReference>
<dbReference type="Pfam" id="PF08386">
    <property type="entry name" value="Abhydrolase_4"/>
    <property type="match status" value="1"/>
</dbReference>
<dbReference type="Proteomes" id="UP000306628">
    <property type="component" value="Unassembled WGS sequence"/>
</dbReference>
<dbReference type="GO" id="GO:0016787">
    <property type="term" value="F:hydrolase activity"/>
    <property type="evidence" value="ECO:0007669"/>
    <property type="project" value="UniProtKB-KW"/>
</dbReference>
<dbReference type="RefSeq" id="WP_138697685.1">
    <property type="nucleotide sequence ID" value="NZ_JBHSAZ010000060.1"/>
</dbReference>
<dbReference type="InterPro" id="IPR051601">
    <property type="entry name" value="Serine_prot/Carboxylest_S33"/>
</dbReference>
<dbReference type="InterPro" id="IPR000073">
    <property type="entry name" value="AB_hydrolase_1"/>
</dbReference>
<evidence type="ECO:0000256" key="1">
    <source>
        <dbReference type="ARBA" id="ARBA00010088"/>
    </source>
</evidence>
<comment type="caution">
    <text evidence="6">The sequence shown here is derived from an EMBL/GenBank/DDBJ whole genome shotgun (WGS) entry which is preliminary data.</text>
</comment>
<name>A0A5S4FZV0_9ACTN</name>
<evidence type="ECO:0000256" key="3">
    <source>
        <dbReference type="ARBA" id="ARBA00022801"/>
    </source>
</evidence>
<keyword evidence="7" id="KW-1185">Reference proteome</keyword>
<gene>
    <name evidence="6" type="ORF">ETD85_54270</name>
</gene>
<feature type="domain" description="Peptidase S33 tripeptidyl aminopeptidase-like C-terminal" evidence="5">
    <location>
        <begin position="358"/>
        <end position="458"/>
    </location>
</feature>
<keyword evidence="2" id="KW-0732">Signal</keyword>
<evidence type="ECO:0000313" key="7">
    <source>
        <dbReference type="Proteomes" id="UP000306628"/>
    </source>
</evidence>
<protein>
    <submittedName>
        <fullName evidence="6">Alpha/beta fold hydrolase</fullName>
    </submittedName>
</protein>
<organism evidence="6 7">
    <name type="scientific">Nonomuraea zeae</name>
    <dbReference type="NCBI Taxonomy" id="1642303"/>
    <lineage>
        <taxon>Bacteria</taxon>
        <taxon>Bacillati</taxon>
        <taxon>Actinomycetota</taxon>
        <taxon>Actinomycetes</taxon>
        <taxon>Streptosporangiales</taxon>
        <taxon>Streptosporangiaceae</taxon>
        <taxon>Nonomuraea</taxon>
    </lineage>
</organism>
<dbReference type="AlphaFoldDB" id="A0A5S4FZV0"/>
<dbReference type="PANTHER" id="PTHR43248">
    <property type="entry name" value="2-SUCCINYL-6-HYDROXY-2,4-CYCLOHEXADIENE-1-CARBOXYLATE SYNTHASE"/>
    <property type="match status" value="1"/>
</dbReference>
<proteinExistence type="inferred from homology"/>
<comment type="similarity">
    <text evidence="1">Belongs to the peptidase S33 family.</text>
</comment>
<evidence type="ECO:0000259" key="4">
    <source>
        <dbReference type="Pfam" id="PF00561"/>
    </source>
</evidence>
<evidence type="ECO:0000256" key="2">
    <source>
        <dbReference type="ARBA" id="ARBA00022729"/>
    </source>
</evidence>
<dbReference type="EMBL" id="VCKX01000355">
    <property type="protein sequence ID" value="TMR17507.1"/>
    <property type="molecule type" value="Genomic_DNA"/>
</dbReference>
<dbReference type="Pfam" id="PF00561">
    <property type="entry name" value="Abhydrolase_1"/>
    <property type="match status" value="1"/>
</dbReference>
<sequence>MDYDEPGGRQLDIKLIKRVATGERIGTLFFQSGGPGEALTASLPKLYDRFPAAVRERFDLVGFDQRGVGESTAVQCFPSAADEDRFLSSMAAGFPVGRKQEQAFQKGWAHFAKLCAERNPTLLAHVSTANAARDLDRMRQAVGESKINYYGLSYGTFLGATYANLFPSNVRSMVLDAVLEPVAYTTGRGNEGERLGAALRLREDEERLRTLNTFLDLCGAAGRERCAFAAGASTRHKYSKLMARLAKGPIRLGEQMFTRASAVAAVGGALDVLKPIPGYVDHGWPQAAELLQGLWQARETPAAARPRPRSASGAAAVEERYAGIEQGGAVICSEIDRPADPASYRRQADWAARRSGDFGRLAAWKLAPCATWQPMDSDRYTGPWNRRTSAPILIMSSTLDPSDPYRNARILTRQLANARLLTINGIGHGVIQNKSSCAEAHESAYLINGTLPTKGTTCKQDHKPFQ</sequence>
<keyword evidence="3 6" id="KW-0378">Hydrolase</keyword>
<evidence type="ECO:0000259" key="5">
    <source>
        <dbReference type="Pfam" id="PF08386"/>
    </source>
</evidence>
<dbReference type="OrthoDB" id="3930934at2"/>
<reference evidence="6 7" key="1">
    <citation type="submission" date="2019-05" db="EMBL/GenBank/DDBJ databases">
        <title>Draft genome sequence of Nonomuraea zeae DSM 100528.</title>
        <authorList>
            <person name="Saricaoglu S."/>
            <person name="Isik K."/>
        </authorList>
    </citation>
    <scope>NUCLEOTIDE SEQUENCE [LARGE SCALE GENOMIC DNA]</scope>
    <source>
        <strain evidence="6 7">DSM 100528</strain>
    </source>
</reference>
<dbReference type="InterPro" id="IPR013595">
    <property type="entry name" value="Pept_S33_TAP-like_C"/>
</dbReference>
<accession>A0A5S4FZV0</accession>
<feature type="domain" description="AB hydrolase-1" evidence="4">
    <location>
        <begin position="28"/>
        <end position="178"/>
    </location>
</feature>
<dbReference type="Gene3D" id="3.40.50.1820">
    <property type="entry name" value="alpha/beta hydrolase"/>
    <property type="match status" value="1"/>
</dbReference>
<evidence type="ECO:0000313" key="6">
    <source>
        <dbReference type="EMBL" id="TMR17507.1"/>
    </source>
</evidence>
<dbReference type="SUPFAM" id="SSF53474">
    <property type="entry name" value="alpha/beta-Hydrolases"/>
    <property type="match status" value="1"/>
</dbReference>